<protein>
    <submittedName>
        <fullName evidence="2">Uncharacterized protein</fullName>
    </submittedName>
</protein>
<feature type="compositionally biased region" description="Acidic residues" evidence="1">
    <location>
        <begin position="78"/>
        <end position="87"/>
    </location>
</feature>
<evidence type="ECO:0000256" key="1">
    <source>
        <dbReference type="SAM" id="MobiDB-lite"/>
    </source>
</evidence>
<comment type="caution">
    <text evidence="2">The sequence shown here is derived from an EMBL/GenBank/DDBJ whole genome shotgun (WGS) entry which is preliminary data.</text>
</comment>
<evidence type="ECO:0000313" key="2">
    <source>
        <dbReference type="EMBL" id="KAJ1349881.1"/>
    </source>
</evidence>
<evidence type="ECO:0000313" key="3">
    <source>
        <dbReference type="Proteomes" id="UP001196413"/>
    </source>
</evidence>
<reference evidence="2" key="1">
    <citation type="submission" date="2021-06" db="EMBL/GenBank/DDBJ databases">
        <title>Parelaphostrongylus tenuis whole genome reference sequence.</title>
        <authorList>
            <person name="Garwood T.J."/>
            <person name="Larsen P.A."/>
            <person name="Fountain-Jones N.M."/>
            <person name="Garbe J.R."/>
            <person name="Macchietto M.G."/>
            <person name="Kania S.A."/>
            <person name="Gerhold R.W."/>
            <person name="Richards J.E."/>
            <person name="Wolf T.M."/>
        </authorList>
    </citation>
    <scope>NUCLEOTIDE SEQUENCE</scope>
    <source>
        <strain evidence="2">MNPRO001-30</strain>
        <tissue evidence="2">Meninges</tissue>
    </source>
</reference>
<dbReference type="AlphaFoldDB" id="A0AAD5MIW5"/>
<organism evidence="2 3">
    <name type="scientific">Parelaphostrongylus tenuis</name>
    <name type="common">Meningeal worm</name>
    <dbReference type="NCBI Taxonomy" id="148309"/>
    <lineage>
        <taxon>Eukaryota</taxon>
        <taxon>Metazoa</taxon>
        <taxon>Ecdysozoa</taxon>
        <taxon>Nematoda</taxon>
        <taxon>Chromadorea</taxon>
        <taxon>Rhabditida</taxon>
        <taxon>Rhabditina</taxon>
        <taxon>Rhabditomorpha</taxon>
        <taxon>Strongyloidea</taxon>
        <taxon>Metastrongylidae</taxon>
        <taxon>Parelaphostrongylus</taxon>
    </lineage>
</organism>
<proteinExistence type="predicted"/>
<accession>A0AAD5MIW5</accession>
<name>A0AAD5MIW5_PARTN</name>
<dbReference type="EMBL" id="JAHQIW010000766">
    <property type="protein sequence ID" value="KAJ1349881.1"/>
    <property type="molecule type" value="Genomic_DNA"/>
</dbReference>
<keyword evidence="3" id="KW-1185">Reference proteome</keyword>
<sequence>MATAKNTLEPPERQSIQVLGDFSMPMKEDCIFRRSGLDSELFSRLHQATTNSIIVHEEDEILKQQSSQQSKCSKTVVEDELEEKNGM</sequence>
<dbReference type="Proteomes" id="UP001196413">
    <property type="component" value="Unassembled WGS sequence"/>
</dbReference>
<feature type="region of interest" description="Disordered" evidence="1">
    <location>
        <begin position="65"/>
        <end position="87"/>
    </location>
</feature>
<feature type="compositionally biased region" description="Low complexity" evidence="1">
    <location>
        <begin position="65"/>
        <end position="74"/>
    </location>
</feature>
<gene>
    <name evidence="2" type="ORF">KIN20_005552</name>
</gene>